<comment type="caution">
    <text evidence="1">The sequence shown here is derived from an EMBL/GenBank/DDBJ whole genome shotgun (WGS) entry which is preliminary data.</text>
</comment>
<protein>
    <recommendedName>
        <fullName evidence="3">Collagen-like protein</fullName>
    </recommendedName>
</protein>
<accession>A0ABQ1JTA3</accession>
<organism evidence="1 2">
    <name type="scientific">Flavobacterium suaedae</name>
    <dbReference type="NCBI Taxonomy" id="1767027"/>
    <lineage>
        <taxon>Bacteria</taxon>
        <taxon>Pseudomonadati</taxon>
        <taxon>Bacteroidota</taxon>
        <taxon>Flavobacteriia</taxon>
        <taxon>Flavobacteriales</taxon>
        <taxon>Flavobacteriaceae</taxon>
        <taxon>Flavobacterium</taxon>
    </lineage>
</organism>
<keyword evidence="2" id="KW-1185">Reference proteome</keyword>
<sequence>MVGALTLTSCNNDDDVYVDNDTIGENIQLNGVNLGFNTSTGRYESLYVLDPPIFDSDVVLVYRNVIDDGFSAWQLIPRTLYLDGGDEVDYDFNFTTTDVLIYADANFDLALAPQFISNQSFRIVIVPAYFVNSVDTNNYDAVMSALEAEGRELQFIDVK</sequence>
<gene>
    <name evidence="1" type="ORF">GCM10007424_12330</name>
</gene>
<name>A0ABQ1JTA3_9FLAO</name>
<evidence type="ECO:0000313" key="1">
    <source>
        <dbReference type="EMBL" id="GGB73968.1"/>
    </source>
</evidence>
<evidence type="ECO:0000313" key="2">
    <source>
        <dbReference type="Proteomes" id="UP000615760"/>
    </source>
</evidence>
<reference evidence="2" key="1">
    <citation type="journal article" date="2019" name="Int. J. Syst. Evol. Microbiol.">
        <title>The Global Catalogue of Microorganisms (GCM) 10K type strain sequencing project: providing services to taxonomists for standard genome sequencing and annotation.</title>
        <authorList>
            <consortium name="The Broad Institute Genomics Platform"/>
            <consortium name="The Broad Institute Genome Sequencing Center for Infectious Disease"/>
            <person name="Wu L."/>
            <person name="Ma J."/>
        </authorList>
    </citation>
    <scope>NUCLEOTIDE SEQUENCE [LARGE SCALE GENOMIC DNA]</scope>
    <source>
        <strain evidence="2">CGMCC 1.15461</strain>
    </source>
</reference>
<proteinExistence type="predicted"/>
<dbReference type="Proteomes" id="UP000615760">
    <property type="component" value="Unassembled WGS sequence"/>
</dbReference>
<dbReference type="EMBL" id="BMJE01000003">
    <property type="protein sequence ID" value="GGB73968.1"/>
    <property type="molecule type" value="Genomic_DNA"/>
</dbReference>
<evidence type="ECO:0008006" key="3">
    <source>
        <dbReference type="Google" id="ProtNLM"/>
    </source>
</evidence>